<dbReference type="SUPFAM" id="SSF48452">
    <property type="entry name" value="TPR-like"/>
    <property type="match status" value="1"/>
</dbReference>
<evidence type="ECO:0000313" key="1">
    <source>
        <dbReference type="EMBL" id="SNR13883.1"/>
    </source>
</evidence>
<proteinExistence type="predicted"/>
<dbReference type="InterPro" id="IPR011989">
    <property type="entry name" value="ARM-like"/>
</dbReference>
<gene>
    <name evidence="1" type="ORF">TJEJU_0074</name>
</gene>
<dbReference type="EMBL" id="LT899436">
    <property type="protein sequence ID" value="SNR13883.1"/>
    <property type="molecule type" value="Genomic_DNA"/>
</dbReference>
<dbReference type="KEGG" id="tje:TJEJU_0074"/>
<evidence type="ECO:0000313" key="2">
    <source>
        <dbReference type="Proteomes" id="UP000215214"/>
    </source>
</evidence>
<accession>A0A238U3V0</accession>
<dbReference type="NCBIfam" id="NF047558">
    <property type="entry name" value="TPR_END_plus"/>
    <property type="match status" value="1"/>
</dbReference>
<dbReference type="InterPro" id="IPR019734">
    <property type="entry name" value="TPR_rpt"/>
</dbReference>
<protein>
    <submittedName>
        <fullName evidence="1">Uncharacterized protein</fullName>
    </submittedName>
</protein>
<keyword evidence="2" id="KW-1185">Reference proteome</keyword>
<dbReference type="OrthoDB" id="9816361at2"/>
<dbReference type="Gene3D" id="1.25.40.10">
    <property type="entry name" value="Tetratricopeptide repeat domain"/>
    <property type="match status" value="1"/>
</dbReference>
<dbReference type="AlphaFoldDB" id="A0A238U3V0"/>
<dbReference type="Proteomes" id="UP000215214">
    <property type="component" value="Chromosome TJEJU"/>
</dbReference>
<sequence>MNTSELIDRSLFYSLRKQWEKALDFAKQALAKDPKSFLAHKRLSLCLWYTDKKEEAIASMHKSLEFYPEFASAHYNLACFYAQQEDKDKMLHHLNQAIALEEYTDYHQMAKDDGDFREYRKDDDFLAIVNANNEKENLLIATLSGEDYEAISNLLLKIEREIPVTIIEWEDYYGDDETTLPYLLASKWDKISQEALLHVFKIVTQNLDAEYFTGLIPLCHAIKNQIPADYNHFIIEAWKNKYSDMDAKHLSSLDRNFLTLIAELPVEIIADVIVWALNSHGKDALEDYEELCAIALQDLPENHEVHDTLINSIDTLMHDNQYQDENISDKKQRLVLSIAPPPLKYPEGIEDFRDQFQFQFKQDHPYHIINGAAGLARHYDFIHLVKPRLAEIANLANLNILSLELRLEAISEVLAKIGSKEEIALLSPCLQDKSYQLLKTVGQLFHEHEIVAEEASEAVDYLIASTQIEDIDAYELHDIIVALRWFKDERITDILLNFLDYERELVAREALKGLGTQKAEKAIPKIINQFKSGYPQCVSAAAQALNDIGGIAHLELEKRSNFDIVLARAQKSPRWATRALSYFRVDGMDIDLVALLKTNKENEAYAHITQAIAKRGTQTIFPDLLAIGLDTFTSRDIGGRNFVLMFNTIIRNTSDNINEEVINQCKEVLVNTDTEDITAFINILERDRDYARLKYPNEEEQTIIDAFTKQYAETLENSDLINVLFTAKYYS</sequence>
<dbReference type="SMART" id="SM00028">
    <property type="entry name" value="TPR"/>
    <property type="match status" value="3"/>
</dbReference>
<dbReference type="RefSeq" id="WP_095068756.1">
    <property type="nucleotide sequence ID" value="NZ_LT899436.1"/>
</dbReference>
<dbReference type="InterPro" id="IPR011990">
    <property type="entry name" value="TPR-like_helical_dom_sf"/>
</dbReference>
<name>A0A238U3V0_9FLAO</name>
<dbReference type="InterPro" id="IPR016024">
    <property type="entry name" value="ARM-type_fold"/>
</dbReference>
<organism evidence="1 2">
    <name type="scientific">Tenacibaculum jejuense</name>
    <dbReference type="NCBI Taxonomy" id="584609"/>
    <lineage>
        <taxon>Bacteria</taxon>
        <taxon>Pseudomonadati</taxon>
        <taxon>Bacteroidota</taxon>
        <taxon>Flavobacteriia</taxon>
        <taxon>Flavobacteriales</taxon>
        <taxon>Flavobacteriaceae</taxon>
        <taxon>Tenacibaculum</taxon>
    </lineage>
</organism>
<dbReference type="Gene3D" id="1.25.10.10">
    <property type="entry name" value="Leucine-rich Repeat Variant"/>
    <property type="match status" value="1"/>
</dbReference>
<reference evidence="1 2" key="1">
    <citation type="submission" date="2017-07" db="EMBL/GenBank/DDBJ databases">
        <authorList>
            <person name="Sun Z.S."/>
            <person name="Albrecht U."/>
            <person name="Echele G."/>
            <person name="Lee C.C."/>
        </authorList>
    </citation>
    <scope>NUCLEOTIDE SEQUENCE [LARGE SCALE GENOMIC DNA]</scope>
    <source>
        <strain evidence="2">type strain: KCTC 22618</strain>
    </source>
</reference>
<dbReference type="SUPFAM" id="SSF48371">
    <property type="entry name" value="ARM repeat"/>
    <property type="match status" value="1"/>
</dbReference>